<gene>
    <name evidence="2" type="ORF">F8M41_008981</name>
</gene>
<dbReference type="Proteomes" id="UP000439903">
    <property type="component" value="Unassembled WGS sequence"/>
</dbReference>
<evidence type="ECO:0000313" key="2">
    <source>
        <dbReference type="EMBL" id="KAF0405057.1"/>
    </source>
</evidence>
<protein>
    <submittedName>
        <fullName evidence="2">Uncharacterized protein</fullName>
    </submittedName>
</protein>
<evidence type="ECO:0000313" key="3">
    <source>
        <dbReference type="Proteomes" id="UP000439903"/>
    </source>
</evidence>
<evidence type="ECO:0000256" key="1">
    <source>
        <dbReference type="SAM" id="MobiDB-lite"/>
    </source>
</evidence>
<keyword evidence="3" id="KW-1185">Reference proteome</keyword>
<sequence>MVLRSYGNSPTKNFTPPVTFIQCNPLGLGDDDFLHSQNFAERSWNRLIKIDFWPDLGSLLIIEEVKSDNDNDSSDSEEEMPDESDSYNDEEDVDDANIFSDSTNKIISLVLMMMN</sequence>
<dbReference type="AlphaFoldDB" id="A0A8H3X498"/>
<organism evidence="2 3">
    <name type="scientific">Gigaspora margarita</name>
    <dbReference type="NCBI Taxonomy" id="4874"/>
    <lineage>
        <taxon>Eukaryota</taxon>
        <taxon>Fungi</taxon>
        <taxon>Fungi incertae sedis</taxon>
        <taxon>Mucoromycota</taxon>
        <taxon>Glomeromycotina</taxon>
        <taxon>Glomeromycetes</taxon>
        <taxon>Diversisporales</taxon>
        <taxon>Gigasporaceae</taxon>
        <taxon>Gigaspora</taxon>
    </lineage>
</organism>
<name>A0A8H3X498_GIGMA</name>
<reference evidence="2 3" key="1">
    <citation type="journal article" date="2019" name="Environ. Microbiol.">
        <title>At the nexus of three kingdoms: the genome of the mycorrhizal fungus Gigaspora margarita provides insights into plant, endobacterial and fungal interactions.</title>
        <authorList>
            <person name="Venice F."/>
            <person name="Ghignone S."/>
            <person name="Salvioli di Fossalunga A."/>
            <person name="Amselem J."/>
            <person name="Novero M."/>
            <person name="Xianan X."/>
            <person name="Sedzielewska Toro K."/>
            <person name="Morin E."/>
            <person name="Lipzen A."/>
            <person name="Grigoriev I.V."/>
            <person name="Henrissat B."/>
            <person name="Martin F.M."/>
            <person name="Bonfante P."/>
        </authorList>
    </citation>
    <scope>NUCLEOTIDE SEQUENCE [LARGE SCALE GENOMIC DNA]</scope>
    <source>
        <strain evidence="2 3">BEG34</strain>
    </source>
</reference>
<comment type="caution">
    <text evidence="2">The sequence shown here is derived from an EMBL/GenBank/DDBJ whole genome shotgun (WGS) entry which is preliminary data.</text>
</comment>
<proteinExistence type="predicted"/>
<accession>A0A8H3X498</accession>
<feature type="region of interest" description="Disordered" evidence="1">
    <location>
        <begin position="67"/>
        <end position="97"/>
    </location>
</feature>
<dbReference type="EMBL" id="WTPW01001957">
    <property type="protein sequence ID" value="KAF0405057.1"/>
    <property type="molecule type" value="Genomic_DNA"/>
</dbReference>
<feature type="compositionally biased region" description="Acidic residues" evidence="1">
    <location>
        <begin position="70"/>
        <end position="95"/>
    </location>
</feature>